<evidence type="ECO:0000256" key="3">
    <source>
        <dbReference type="SAM" id="Phobius"/>
    </source>
</evidence>
<keyword evidence="3" id="KW-0812">Transmembrane</keyword>
<dbReference type="PROSITE" id="PS00616">
    <property type="entry name" value="HIS_ACID_PHOSPHAT_1"/>
    <property type="match status" value="1"/>
</dbReference>
<evidence type="ECO:0000313" key="5">
    <source>
        <dbReference type="EMBL" id="KAF0742868.1"/>
    </source>
</evidence>
<gene>
    <name evidence="5" type="ORF">Ae201684_002264</name>
</gene>
<dbReference type="GO" id="GO:0016791">
    <property type="term" value="F:phosphatase activity"/>
    <property type="evidence" value="ECO:0007669"/>
    <property type="project" value="TreeGrafter"/>
</dbReference>
<reference evidence="5 6" key="1">
    <citation type="submission" date="2019-07" db="EMBL/GenBank/DDBJ databases">
        <title>Genomics analysis of Aphanomyces spp. identifies a new class of oomycete effector associated with host adaptation.</title>
        <authorList>
            <person name="Gaulin E."/>
        </authorList>
    </citation>
    <scope>NUCLEOTIDE SEQUENCE [LARGE SCALE GENOMIC DNA]</scope>
    <source>
        <strain evidence="5 6">ATCC 201684</strain>
    </source>
</reference>
<keyword evidence="2" id="KW-0378">Hydrolase</keyword>
<feature type="signal peptide" evidence="4">
    <location>
        <begin position="1"/>
        <end position="18"/>
    </location>
</feature>
<dbReference type="PANTHER" id="PTHR11567:SF110">
    <property type="entry name" value="2-PHOSPHOXYLOSE PHOSPHATASE 1"/>
    <property type="match status" value="1"/>
</dbReference>
<dbReference type="PANTHER" id="PTHR11567">
    <property type="entry name" value="ACID PHOSPHATASE-RELATED"/>
    <property type="match status" value="1"/>
</dbReference>
<comment type="caution">
    <text evidence="5">The sequence shown here is derived from an EMBL/GenBank/DDBJ whole genome shotgun (WGS) entry which is preliminary data.</text>
</comment>
<dbReference type="PROSITE" id="PS00778">
    <property type="entry name" value="HIS_ACID_PHOSPHAT_2"/>
    <property type="match status" value="1"/>
</dbReference>
<evidence type="ECO:0000256" key="1">
    <source>
        <dbReference type="ARBA" id="ARBA00005375"/>
    </source>
</evidence>
<proteinExistence type="inferred from homology"/>
<dbReference type="Gene3D" id="3.40.50.1240">
    <property type="entry name" value="Phosphoglycerate mutase-like"/>
    <property type="match status" value="1"/>
</dbReference>
<organism evidence="5 6">
    <name type="scientific">Aphanomyces euteiches</name>
    <dbReference type="NCBI Taxonomy" id="100861"/>
    <lineage>
        <taxon>Eukaryota</taxon>
        <taxon>Sar</taxon>
        <taxon>Stramenopiles</taxon>
        <taxon>Oomycota</taxon>
        <taxon>Saprolegniomycetes</taxon>
        <taxon>Saprolegniales</taxon>
        <taxon>Verrucalvaceae</taxon>
        <taxon>Aphanomyces</taxon>
    </lineage>
</organism>
<dbReference type="AlphaFoldDB" id="A0A6G0XQZ4"/>
<dbReference type="EMBL" id="VJMJ01000023">
    <property type="protein sequence ID" value="KAF0742868.1"/>
    <property type="molecule type" value="Genomic_DNA"/>
</dbReference>
<keyword evidence="4" id="KW-0732">Signal</keyword>
<dbReference type="InterPro" id="IPR000560">
    <property type="entry name" value="His_Pase_clade-2"/>
</dbReference>
<accession>A0A6G0XQZ4</accession>
<evidence type="ECO:0000256" key="2">
    <source>
        <dbReference type="ARBA" id="ARBA00022801"/>
    </source>
</evidence>
<evidence type="ECO:0008006" key="7">
    <source>
        <dbReference type="Google" id="ProtNLM"/>
    </source>
</evidence>
<name>A0A6G0XQZ4_9STRA</name>
<feature type="chain" id="PRO_5026153121" description="Acid phosphatase" evidence="4">
    <location>
        <begin position="19"/>
        <end position="448"/>
    </location>
</feature>
<dbReference type="VEuPathDB" id="FungiDB:AeMF1_012757"/>
<protein>
    <recommendedName>
        <fullName evidence="7">Acid phosphatase</fullName>
    </recommendedName>
</protein>
<dbReference type="InterPro" id="IPR033379">
    <property type="entry name" value="Acid_Pase_AS"/>
</dbReference>
<dbReference type="Pfam" id="PF00328">
    <property type="entry name" value="His_Phos_2"/>
    <property type="match status" value="1"/>
</dbReference>
<dbReference type="Proteomes" id="UP000481153">
    <property type="component" value="Unassembled WGS sequence"/>
</dbReference>
<dbReference type="InterPro" id="IPR029033">
    <property type="entry name" value="His_PPase_superfam"/>
</dbReference>
<sequence length="448" mass="50129">MRCLGLLAVAALLHEGAGSTYPAYCAKDMNLNAIQPLKDPSPVELVQVQIVVRHGARTPCFADVCWKDYDEEWNCNEREITRPQLGNDVPSVEFTKVFTAGSNIRRGNCSLGQLIDEGYDQEIANAKHFRDAYVGRKSGLFGASEAIDLTNSSDIYLESSDIPRTLQSGQTIISALFPNLVNSKRPVPWRTQDVAVSSIFPNERICPSLAALGKEWTTSQELRTLQTNPASLELDLALDEQLVTYSSQSLYDCLMTSRCTDRDMPLSDELFHLVTNREENLAIQQYLFRDSRYAKIGMKSFLQALVARMQPNQPRLALYSAHDSSLMAILAALGGKAWLTEWVPYASHIVFEVYRTKTSRHVVRVLYQGQPLFLGSCTSELCPVEELISIVDAMPSCLLEDPTNEFAKVKHMPMMLMLVTGIVVGGAVGFIVARRYFSARKQQYHRLD</sequence>
<dbReference type="InterPro" id="IPR050645">
    <property type="entry name" value="Histidine_acid_phosphatase"/>
</dbReference>
<evidence type="ECO:0000313" key="6">
    <source>
        <dbReference type="Proteomes" id="UP000481153"/>
    </source>
</evidence>
<dbReference type="CDD" id="cd07061">
    <property type="entry name" value="HP_HAP_like"/>
    <property type="match status" value="1"/>
</dbReference>
<feature type="transmembrane region" description="Helical" evidence="3">
    <location>
        <begin position="412"/>
        <end position="433"/>
    </location>
</feature>
<dbReference type="SUPFAM" id="SSF53254">
    <property type="entry name" value="Phosphoglycerate mutase-like"/>
    <property type="match status" value="1"/>
</dbReference>
<keyword evidence="3" id="KW-0472">Membrane</keyword>
<evidence type="ECO:0000256" key="4">
    <source>
        <dbReference type="SAM" id="SignalP"/>
    </source>
</evidence>
<comment type="similarity">
    <text evidence="1">Belongs to the histidine acid phosphatase family.</text>
</comment>
<keyword evidence="3" id="KW-1133">Transmembrane helix</keyword>
<keyword evidence="6" id="KW-1185">Reference proteome</keyword>